<reference evidence="2 3" key="1">
    <citation type="submission" date="2018-04" db="EMBL/GenBank/DDBJ databases">
        <title>Denitrifier Microvirgula.</title>
        <authorList>
            <person name="Anderson E."/>
            <person name="Jang J."/>
            <person name="Ishii S."/>
        </authorList>
    </citation>
    <scope>NUCLEOTIDE SEQUENCE [LARGE SCALE GENOMIC DNA]</scope>
    <source>
        <strain evidence="2 3">BE2.4</strain>
    </source>
</reference>
<sequence>MNAAKKIRKLIENNQEPEQITILKSLVLAIEKGEPFRLQSLYDLNMPHFDLAIELIQDWRFDHHISSRSKLWEQLANELRARPNDEPAEAAEVADGDIPAVEAAAAPVVEKAPAKTPAAPAAKKPAAKRTSKRPAAK</sequence>
<protein>
    <submittedName>
        <fullName evidence="2">Uncharacterized protein</fullName>
    </submittedName>
</protein>
<evidence type="ECO:0000256" key="1">
    <source>
        <dbReference type="SAM" id="MobiDB-lite"/>
    </source>
</evidence>
<feature type="compositionally biased region" description="Low complexity" evidence="1">
    <location>
        <begin position="109"/>
        <end position="124"/>
    </location>
</feature>
<evidence type="ECO:0000313" key="3">
    <source>
        <dbReference type="Proteomes" id="UP000244173"/>
    </source>
</evidence>
<proteinExistence type="predicted"/>
<dbReference type="AlphaFoldDB" id="A0A2S0PBL1"/>
<keyword evidence="3" id="KW-1185">Reference proteome</keyword>
<feature type="compositionally biased region" description="Basic residues" evidence="1">
    <location>
        <begin position="125"/>
        <end position="137"/>
    </location>
</feature>
<dbReference type="OrthoDB" id="8857527at2"/>
<name>A0A2S0PBL1_9NEIS</name>
<evidence type="ECO:0000313" key="2">
    <source>
        <dbReference type="EMBL" id="AVY94779.1"/>
    </source>
</evidence>
<gene>
    <name evidence="2" type="ORF">DAI18_12560</name>
</gene>
<feature type="region of interest" description="Disordered" evidence="1">
    <location>
        <begin position="109"/>
        <end position="137"/>
    </location>
</feature>
<dbReference type="STRING" id="1122240.GCA_000620105_01748"/>
<dbReference type="EMBL" id="CP028519">
    <property type="protein sequence ID" value="AVY94779.1"/>
    <property type="molecule type" value="Genomic_DNA"/>
</dbReference>
<dbReference type="Proteomes" id="UP000244173">
    <property type="component" value="Chromosome"/>
</dbReference>
<dbReference type="KEGG" id="maer:DAI18_12560"/>
<accession>A0A2S0PBL1</accession>
<organism evidence="2 3">
    <name type="scientific">Microvirgula aerodenitrificans</name>
    <dbReference type="NCBI Taxonomy" id="57480"/>
    <lineage>
        <taxon>Bacteria</taxon>
        <taxon>Pseudomonadati</taxon>
        <taxon>Pseudomonadota</taxon>
        <taxon>Betaproteobacteria</taxon>
        <taxon>Neisseriales</taxon>
        <taxon>Aquaspirillaceae</taxon>
        <taxon>Microvirgula</taxon>
    </lineage>
</organism>
<dbReference type="RefSeq" id="WP_107889579.1">
    <property type="nucleotide sequence ID" value="NZ_CP028519.1"/>
</dbReference>